<evidence type="ECO:0000313" key="3">
    <source>
        <dbReference type="Proteomes" id="UP000249794"/>
    </source>
</evidence>
<proteinExistence type="predicted"/>
<comment type="caution">
    <text evidence="2">The sequence shown here is derived from an EMBL/GenBank/DDBJ whole genome shotgun (WGS) entry which is preliminary data.</text>
</comment>
<evidence type="ECO:0000313" key="2">
    <source>
        <dbReference type="EMBL" id="PZO56310.1"/>
    </source>
</evidence>
<dbReference type="Proteomes" id="UP000249794">
    <property type="component" value="Unassembled WGS sequence"/>
</dbReference>
<protein>
    <submittedName>
        <fullName evidence="2">Phosphatase</fullName>
    </submittedName>
</protein>
<dbReference type="AlphaFoldDB" id="A0A2W4XG73"/>
<keyword evidence="1" id="KW-0732">Signal</keyword>
<dbReference type="PANTHER" id="PTHR35399:SF2">
    <property type="entry name" value="DUF839 DOMAIN-CONTAINING PROTEIN"/>
    <property type="match status" value="1"/>
</dbReference>
<accession>A0A2W4XG73</accession>
<dbReference type="InterPro" id="IPR006311">
    <property type="entry name" value="TAT_signal"/>
</dbReference>
<sequence length="753" mass="79040">MSLKRRQFLLFLGTAAGTSAFGAWGSTQQGSVAAIGSTASSTAAGVTTASARSTGISTGTVAAANATPFQPLKGPMPYEALKVSGEQQPTAFAQYAVQDDIVLPDGFTYDVIASWGDAVGDSRFGYNNDYLSFVPTGPDEGYLTINFEYVSSETWAQTYPSVIGKMLPVDDVIEALKATEGKLDAFALPAANPLKAQIKEVAKEALLDQGMGVISVRRQADGQWVRVVAATDRRISGISGLEDGRYLKSTGPATAIFTKTNVTGYSDGLGAQVIGTFGNCAGGTTPWGTALSAEENFQDQVPEAVYSDGSAFSPSKKVFDSGLDGQGNVLGLAGNKYGWIVEVDPSNPNDYGTKHTWLGRYRHEAVGVRAEAGKQLAFYSGCDRRGGHLYKFISTGTVSDPSANSNSGLLADGMLYAAKFNPDGTGEWIALTLTTPVNPILPSSVVGGMVTLPQRPEGGFSKVEDDAVANALKANFATLGDLYEGSDLEKQGAILIDAHFAATAAGATTTARPEDTDVAKDGTLFIAFTSGTPGGDGGPDKAIFVGPNGEAPYESGWVMKLIETDNEPAALTFSWSMFATGGEPATGGLGFANPDNLEFDNQGNLWVVTDMSTSTHNNAVTKRTNDAGEPLNDKDLLGLYGNNSLWQITVSGQDAGEAKMFAYGPMESELTGPYFTADGSTLFLAAQHPGERNGIRSAMATETREFQMKTTTGQAFMQKREVPVGSNWPAKSADAPPKPSVVAIRRIDGGSIS</sequence>
<dbReference type="InterPro" id="IPR008557">
    <property type="entry name" value="PhoX"/>
</dbReference>
<organism evidence="2 3">
    <name type="scientific">Phormidesmis priestleyi</name>
    <dbReference type="NCBI Taxonomy" id="268141"/>
    <lineage>
        <taxon>Bacteria</taxon>
        <taxon>Bacillati</taxon>
        <taxon>Cyanobacteriota</taxon>
        <taxon>Cyanophyceae</taxon>
        <taxon>Leptolyngbyales</taxon>
        <taxon>Leptolyngbyaceae</taxon>
        <taxon>Phormidesmis</taxon>
    </lineage>
</organism>
<dbReference type="PROSITE" id="PS51318">
    <property type="entry name" value="TAT"/>
    <property type="match status" value="1"/>
</dbReference>
<dbReference type="Pfam" id="PF05787">
    <property type="entry name" value="PhoX"/>
    <property type="match status" value="1"/>
</dbReference>
<feature type="signal peptide" evidence="1">
    <location>
        <begin position="1"/>
        <end position="22"/>
    </location>
</feature>
<feature type="chain" id="PRO_5015924772" evidence="1">
    <location>
        <begin position="23"/>
        <end position="753"/>
    </location>
</feature>
<gene>
    <name evidence="2" type="ORF">DCF15_09050</name>
</gene>
<dbReference type="EMBL" id="QBMP01000075">
    <property type="protein sequence ID" value="PZO56310.1"/>
    <property type="molecule type" value="Genomic_DNA"/>
</dbReference>
<evidence type="ECO:0000256" key="1">
    <source>
        <dbReference type="SAM" id="SignalP"/>
    </source>
</evidence>
<name>A0A2W4XG73_9CYAN</name>
<reference evidence="3" key="1">
    <citation type="submission" date="2018-04" db="EMBL/GenBank/DDBJ databases">
        <authorList>
            <person name="Cornet L."/>
        </authorList>
    </citation>
    <scope>NUCLEOTIDE SEQUENCE [LARGE SCALE GENOMIC DNA]</scope>
</reference>
<reference evidence="2 3" key="2">
    <citation type="submission" date="2018-06" db="EMBL/GenBank/DDBJ databases">
        <title>Metagenomic assembly of (sub)arctic Cyanobacteria and their associated microbiome from non-axenic cultures.</title>
        <authorList>
            <person name="Baurain D."/>
        </authorList>
    </citation>
    <scope>NUCLEOTIDE SEQUENCE [LARGE SCALE GENOMIC DNA]</scope>
    <source>
        <strain evidence="2">ULC027bin1</strain>
    </source>
</reference>
<dbReference type="PANTHER" id="PTHR35399">
    <property type="entry name" value="SLR8030 PROTEIN"/>
    <property type="match status" value="1"/>
</dbReference>